<evidence type="ECO:0000313" key="8">
    <source>
        <dbReference type="Proteomes" id="UP000243459"/>
    </source>
</evidence>
<keyword evidence="6" id="KW-0812">Transmembrane</keyword>
<feature type="transmembrane region" description="Helical" evidence="6">
    <location>
        <begin position="33"/>
        <end position="54"/>
    </location>
</feature>
<keyword evidence="6" id="KW-1133">Transmembrane helix</keyword>
<dbReference type="Proteomes" id="UP000243459">
    <property type="component" value="Chromosome 9"/>
</dbReference>
<dbReference type="AlphaFoldDB" id="A0A5P1E9Y3"/>
<dbReference type="InterPro" id="IPR015701">
    <property type="entry name" value="FNR"/>
</dbReference>
<dbReference type="Gramene" id="ONK58267">
    <property type="protein sequence ID" value="ONK58267"/>
    <property type="gene ID" value="A4U43_C09F10380"/>
</dbReference>
<evidence type="ECO:0000256" key="3">
    <source>
        <dbReference type="ARBA" id="ARBA00022827"/>
    </source>
</evidence>
<keyword evidence="6" id="KW-0472">Membrane</keyword>
<name>A0A5P1E9Y3_ASPOF</name>
<keyword evidence="2" id="KW-0285">Flavoprotein</keyword>
<dbReference type="PANTHER" id="PTHR43314">
    <property type="match status" value="1"/>
</dbReference>
<accession>A0A5P1E9Y3</accession>
<protein>
    <submittedName>
        <fullName evidence="7">Uncharacterized protein</fullName>
    </submittedName>
</protein>
<dbReference type="GO" id="GO:0016491">
    <property type="term" value="F:oxidoreductase activity"/>
    <property type="evidence" value="ECO:0007669"/>
    <property type="project" value="UniProtKB-KW"/>
</dbReference>
<keyword evidence="8" id="KW-1185">Reference proteome</keyword>
<reference evidence="8" key="1">
    <citation type="journal article" date="2017" name="Nat. Commun.">
        <title>The asparagus genome sheds light on the origin and evolution of a young Y chromosome.</title>
        <authorList>
            <person name="Harkess A."/>
            <person name="Zhou J."/>
            <person name="Xu C."/>
            <person name="Bowers J.E."/>
            <person name="Van der Hulst R."/>
            <person name="Ayyampalayam S."/>
            <person name="Mercati F."/>
            <person name="Riccardi P."/>
            <person name="McKain M.R."/>
            <person name="Kakrana A."/>
            <person name="Tang H."/>
            <person name="Ray J."/>
            <person name="Groenendijk J."/>
            <person name="Arikit S."/>
            <person name="Mathioni S.M."/>
            <person name="Nakano M."/>
            <person name="Shan H."/>
            <person name="Telgmann-Rauber A."/>
            <person name="Kanno A."/>
            <person name="Yue Z."/>
            <person name="Chen H."/>
            <person name="Li W."/>
            <person name="Chen Y."/>
            <person name="Xu X."/>
            <person name="Zhang Y."/>
            <person name="Luo S."/>
            <person name="Chen H."/>
            <person name="Gao J."/>
            <person name="Mao Z."/>
            <person name="Pires J.C."/>
            <person name="Luo M."/>
            <person name="Kudrna D."/>
            <person name="Wing R.A."/>
            <person name="Meyers B.C."/>
            <person name="Yi K."/>
            <person name="Kong H."/>
            <person name="Lavrijsen P."/>
            <person name="Sunseri F."/>
            <person name="Falavigna A."/>
            <person name="Ye Y."/>
            <person name="Leebens-Mack J.H."/>
            <person name="Chen G."/>
        </authorList>
    </citation>
    <scope>NUCLEOTIDE SEQUENCE [LARGE SCALE GENOMIC DNA]</scope>
    <source>
        <strain evidence="8">cv. DH0086</strain>
    </source>
</reference>
<evidence type="ECO:0000256" key="5">
    <source>
        <dbReference type="ARBA" id="ARBA00023002"/>
    </source>
</evidence>
<keyword evidence="5" id="KW-0560">Oxidoreductase</keyword>
<evidence type="ECO:0000313" key="7">
    <source>
        <dbReference type="EMBL" id="ONK58267.1"/>
    </source>
</evidence>
<evidence type="ECO:0000256" key="6">
    <source>
        <dbReference type="SAM" id="Phobius"/>
    </source>
</evidence>
<proteinExistence type="predicted"/>
<gene>
    <name evidence="7" type="ORF">A4U43_C09F10380</name>
</gene>
<evidence type="ECO:0000256" key="4">
    <source>
        <dbReference type="ARBA" id="ARBA00022857"/>
    </source>
</evidence>
<keyword evidence="3" id="KW-0274">FAD</keyword>
<sequence length="132" mass="14668">MFCAGDMKPGAEVKITGPVGKEMLMPKDPNATIIMFNGLTWLFLGVPTSSSLLYKEWLHALAINNSDLESLNFYMTELSVSWQDLELIADPDNTDALKVRILVMEDQGGRNMMLQQLGGVNAIGFYKLCKVH</sequence>
<evidence type="ECO:0000256" key="2">
    <source>
        <dbReference type="ARBA" id="ARBA00022630"/>
    </source>
</evidence>
<evidence type="ECO:0000256" key="1">
    <source>
        <dbReference type="ARBA" id="ARBA00001974"/>
    </source>
</evidence>
<organism evidence="7 8">
    <name type="scientific">Asparagus officinalis</name>
    <name type="common">Garden asparagus</name>
    <dbReference type="NCBI Taxonomy" id="4686"/>
    <lineage>
        <taxon>Eukaryota</taxon>
        <taxon>Viridiplantae</taxon>
        <taxon>Streptophyta</taxon>
        <taxon>Embryophyta</taxon>
        <taxon>Tracheophyta</taxon>
        <taxon>Spermatophyta</taxon>
        <taxon>Magnoliopsida</taxon>
        <taxon>Liliopsida</taxon>
        <taxon>Asparagales</taxon>
        <taxon>Asparagaceae</taxon>
        <taxon>Asparagoideae</taxon>
        <taxon>Asparagus</taxon>
    </lineage>
</organism>
<keyword evidence="4" id="KW-0521">NADP</keyword>
<comment type="cofactor">
    <cofactor evidence="1">
        <name>FAD</name>
        <dbReference type="ChEBI" id="CHEBI:57692"/>
    </cofactor>
</comment>
<dbReference type="EMBL" id="CM007389">
    <property type="protein sequence ID" value="ONK58267.1"/>
    <property type="molecule type" value="Genomic_DNA"/>
</dbReference>